<dbReference type="EC" id="1.3.1.98" evidence="5"/>
<comment type="pathway">
    <text evidence="4">Cell wall biogenesis; peptidoglycan biosynthesis.</text>
</comment>
<comment type="function">
    <text evidence="2">Cell wall formation.</text>
</comment>
<gene>
    <name evidence="18" type="primary">murB_33</name>
    <name evidence="18" type="ORF">SDC9_147010</name>
</gene>
<comment type="catalytic activity">
    <reaction evidence="16">
        <text>UDP-N-acetyl-alpha-D-muramate + NADP(+) = UDP-N-acetyl-3-O-(1-carboxyvinyl)-alpha-D-glucosamine + NADPH + H(+)</text>
        <dbReference type="Rhea" id="RHEA:12248"/>
        <dbReference type="ChEBI" id="CHEBI:15378"/>
        <dbReference type="ChEBI" id="CHEBI:57783"/>
        <dbReference type="ChEBI" id="CHEBI:58349"/>
        <dbReference type="ChEBI" id="CHEBI:68483"/>
        <dbReference type="ChEBI" id="CHEBI:70757"/>
        <dbReference type="EC" id="1.3.1.98"/>
    </reaction>
</comment>
<organism evidence="18">
    <name type="scientific">bioreactor metagenome</name>
    <dbReference type="NCBI Taxonomy" id="1076179"/>
    <lineage>
        <taxon>unclassified sequences</taxon>
        <taxon>metagenomes</taxon>
        <taxon>ecological metagenomes</taxon>
    </lineage>
</organism>
<dbReference type="AlphaFoldDB" id="A0A645EDL1"/>
<dbReference type="GO" id="GO:0008762">
    <property type="term" value="F:UDP-N-acetylmuramate dehydrogenase activity"/>
    <property type="evidence" value="ECO:0007669"/>
    <property type="project" value="UniProtKB-EC"/>
</dbReference>
<feature type="domain" description="FAD-binding PCMH-type" evidence="17">
    <location>
        <begin position="30"/>
        <end position="195"/>
    </location>
</feature>
<dbReference type="InterPro" id="IPR006094">
    <property type="entry name" value="Oxid_FAD_bind_N"/>
</dbReference>
<dbReference type="GO" id="GO:0009252">
    <property type="term" value="P:peptidoglycan biosynthetic process"/>
    <property type="evidence" value="ECO:0007669"/>
    <property type="project" value="UniProtKB-UniPathway"/>
</dbReference>
<evidence type="ECO:0000256" key="15">
    <source>
        <dbReference type="ARBA" id="ARBA00023316"/>
    </source>
</evidence>
<dbReference type="Gene3D" id="3.30.43.10">
    <property type="entry name" value="Uridine Diphospho-n-acetylenolpyruvylglucosamine Reductase, domain 2"/>
    <property type="match status" value="1"/>
</dbReference>
<protein>
    <recommendedName>
        <fullName evidence="5">UDP-N-acetylmuramate dehydrogenase</fullName>
        <ecNumber evidence="5">1.3.1.98</ecNumber>
    </recommendedName>
</protein>
<evidence type="ECO:0000259" key="17">
    <source>
        <dbReference type="PROSITE" id="PS51387"/>
    </source>
</evidence>
<keyword evidence="12" id="KW-0573">Peptidoglycan synthesis</keyword>
<evidence type="ECO:0000256" key="7">
    <source>
        <dbReference type="ARBA" id="ARBA00022618"/>
    </source>
</evidence>
<dbReference type="InterPro" id="IPR011601">
    <property type="entry name" value="MurB_C"/>
</dbReference>
<comment type="subcellular location">
    <subcellularLocation>
        <location evidence="3">Cytoplasm</location>
    </subcellularLocation>
</comment>
<dbReference type="NCBIfam" id="TIGR00179">
    <property type="entry name" value="murB"/>
    <property type="match status" value="1"/>
</dbReference>
<dbReference type="Gene3D" id="3.90.78.10">
    <property type="entry name" value="UDP-N-acetylenolpyruvoylglucosamine reductase, C-terminal domain"/>
    <property type="match status" value="1"/>
</dbReference>
<dbReference type="GO" id="GO:0071949">
    <property type="term" value="F:FAD binding"/>
    <property type="evidence" value="ECO:0007669"/>
    <property type="project" value="InterPro"/>
</dbReference>
<dbReference type="Gene3D" id="3.30.465.10">
    <property type="match status" value="1"/>
</dbReference>
<name>A0A645EDL1_9ZZZZ</name>
<dbReference type="GO" id="GO:0071555">
    <property type="term" value="P:cell wall organization"/>
    <property type="evidence" value="ECO:0007669"/>
    <property type="project" value="UniProtKB-KW"/>
</dbReference>
<evidence type="ECO:0000256" key="12">
    <source>
        <dbReference type="ARBA" id="ARBA00022984"/>
    </source>
</evidence>
<comment type="cofactor">
    <cofactor evidence="1">
        <name>FAD</name>
        <dbReference type="ChEBI" id="CHEBI:57692"/>
    </cofactor>
</comment>
<comment type="caution">
    <text evidence="18">The sequence shown here is derived from an EMBL/GenBank/DDBJ whole genome shotgun (WGS) entry which is preliminary data.</text>
</comment>
<keyword evidence="13 18" id="KW-0560">Oxidoreductase</keyword>
<sequence>MENTLDRVYAAIKGLNVKCNIPLSTLTSFRIGGPAAMVLRPRSAEDIRRTIQACSQFGCPYCVLGNGTNVLAPDAGYPGVIIRIDTPMTTPLFVDTTATSPAGTALSVLARDSVANGLMGMETLSGIPGTVGGAVAMNAGAYGAEIRHLIKSVRILKNGRVLDVDTKKSDFGYRESKYAAPGVIVLSATFQLEHDDGQAKQRMLETSRQRKEKQPLSYPSAGSVFKRPNGRFAGALIEGCGLKGFSVGGAQVSPLHAGFIVNTGNATERDVLELISIIQQRVFDDSGVRLEREVKLLSEL</sequence>
<proteinExistence type="inferred from homology"/>
<dbReference type="PANTHER" id="PTHR21071:SF4">
    <property type="entry name" value="UDP-N-ACETYLENOLPYRUVOYLGLUCOSAMINE REDUCTASE"/>
    <property type="match status" value="1"/>
</dbReference>
<evidence type="ECO:0000256" key="5">
    <source>
        <dbReference type="ARBA" id="ARBA00012518"/>
    </source>
</evidence>
<dbReference type="GO" id="GO:0051301">
    <property type="term" value="P:cell division"/>
    <property type="evidence" value="ECO:0007669"/>
    <property type="project" value="UniProtKB-KW"/>
</dbReference>
<dbReference type="GO" id="GO:0005829">
    <property type="term" value="C:cytosol"/>
    <property type="evidence" value="ECO:0007669"/>
    <property type="project" value="TreeGrafter"/>
</dbReference>
<reference evidence="18" key="1">
    <citation type="submission" date="2019-08" db="EMBL/GenBank/DDBJ databases">
        <authorList>
            <person name="Kucharzyk K."/>
            <person name="Murdoch R.W."/>
            <person name="Higgins S."/>
            <person name="Loffler F."/>
        </authorList>
    </citation>
    <scope>NUCLEOTIDE SEQUENCE</scope>
</reference>
<keyword evidence="11" id="KW-0133">Cell shape</keyword>
<dbReference type="InterPro" id="IPR036635">
    <property type="entry name" value="MurB_C_sf"/>
</dbReference>
<dbReference type="InterPro" id="IPR036318">
    <property type="entry name" value="FAD-bd_PCMH-like_sf"/>
</dbReference>
<evidence type="ECO:0000256" key="2">
    <source>
        <dbReference type="ARBA" id="ARBA00003921"/>
    </source>
</evidence>
<keyword evidence="7" id="KW-0132">Cell division</keyword>
<evidence type="ECO:0000256" key="14">
    <source>
        <dbReference type="ARBA" id="ARBA00023306"/>
    </source>
</evidence>
<evidence type="ECO:0000256" key="16">
    <source>
        <dbReference type="ARBA" id="ARBA00048914"/>
    </source>
</evidence>
<accession>A0A645EDL1</accession>
<keyword evidence="6" id="KW-0963">Cytoplasm</keyword>
<dbReference type="EMBL" id="VSSQ01045889">
    <property type="protein sequence ID" value="MPM99816.1"/>
    <property type="molecule type" value="Genomic_DNA"/>
</dbReference>
<keyword evidence="9" id="KW-0274">FAD</keyword>
<keyword evidence="8" id="KW-0285">Flavoprotein</keyword>
<evidence type="ECO:0000256" key="13">
    <source>
        <dbReference type="ARBA" id="ARBA00023002"/>
    </source>
</evidence>
<dbReference type="GO" id="GO:0008360">
    <property type="term" value="P:regulation of cell shape"/>
    <property type="evidence" value="ECO:0007669"/>
    <property type="project" value="UniProtKB-KW"/>
</dbReference>
<dbReference type="PANTHER" id="PTHR21071">
    <property type="entry name" value="UDP-N-ACETYLENOLPYRUVOYLGLUCOSAMINE REDUCTASE"/>
    <property type="match status" value="1"/>
</dbReference>
<evidence type="ECO:0000256" key="1">
    <source>
        <dbReference type="ARBA" id="ARBA00001974"/>
    </source>
</evidence>
<evidence type="ECO:0000256" key="6">
    <source>
        <dbReference type="ARBA" id="ARBA00022490"/>
    </source>
</evidence>
<evidence type="ECO:0000256" key="10">
    <source>
        <dbReference type="ARBA" id="ARBA00022857"/>
    </source>
</evidence>
<evidence type="ECO:0000256" key="4">
    <source>
        <dbReference type="ARBA" id="ARBA00004752"/>
    </source>
</evidence>
<dbReference type="InterPro" id="IPR003170">
    <property type="entry name" value="MurB"/>
</dbReference>
<keyword evidence="10" id="KW-0521">NADP</keyword>
<dbReference type="NCBIfam" id="NF010480">
    <property type="entry name" value="PRK13905.1"/>
    <property type="match status" value="1"/>
</dbReference>
<dbReference type="HAMAP" id="MF_00037">
    <property type="entry name" value="MurB"/>
    <property type="match status" value="1"/>
</dbReference>
<dbReference type="Pfam" id="PF02873">
    <property type="entry name" value="MurB_C"/>
    <property type="match status" value="1"/>
</dbReference>
<dbReference type="InterPro" id="IPR016166">
    <property type="entry name" value="FAD-bd_PCMH"/>
</dbReference>
<evidence type="ECO:0000313" key="18">
    <source>
        <dbReference type="EMBL" id="MPM99816.1"/>
    </source>
</evidence>
<dbReference type="InterPro" id="IPR016167">
    <property type="entry name" value="FAD-bd_PCMH_sub1"/>
</dbReference>
<dbReference type="Pfam" id="PF01565">
    <property type="entry name" value="FAD_binding_4"/>
    <property type="match status" value="1"/>
</dbReference>
<evidence type="ECO:0000256" key="3">
    <source>
        <dbReference type="ARBA" id="ARBA00004496"/>
    </source>
</evidence>
<dbReference type="PROSITE" id="PS51387">
    <property type="entry name" value="FAD_PCMH"/>
    <property type="match status" value="1"/>
</dbReference>
<evidence type="ECO:0000256" key="9">
    <source>
        <dbReference type="ARBA" id="ARBA00022827"/>
    </source>
</evidence>
<dbReference type="SUPFAM" id="SSF56176">
    <property type="entry name" value="FAD-binding/transporter-associated domain-like"/>
    <property type="match status" value="1"/>
</dbReference>
<evidence type="ECO:0000256" key="11">
    <source>
        <dbReference type="ARBA" id="ARBA00022960"/>
    </source>
</evidence>
<dbReference type="InterPro" id="IPR016169">
    <property type="entry name" value="FAD-bd_PCMH_sub2"/>
</dbReference>
<evidence type="ECO:0000256" key="8">
    <source>
        <dbReference type="ARBA" id="ARBA00022630"/>
    </source>
</evidence>
<keyword evidence="14" id="KW-0131">Cell cycle</keyword>
<dbReference type="UniPathway" id="UPA00219"/>
<keyword evidence="15" id="KW-0961">Cell wall biogenesis/degradation</keyword>
<dbReference type="SUPFAM" id="SSF56194">
    <property type="entry name" value="Uridine diphospho-N-Acetylenolpyruvylglucosamine reductase, MurB, C-terminal domain"/>
    <property type="match status" value="1"/>
</dbReference>